<dbReference type="Pfam" id="PF22642">
    <property type="entry name" value="MinC_N_1"/>
    <property type="match status" value="1"/>
</dbReference>
<dbReference type="InterPro" id="IPR013033">
    <property type="entry name" value="MinC"/>
</dbReference>
<proteinExistence type="inferred from homology"/>
<accession>A0ABT9VCR0</accession>
<evidence type="ECO:0000259" key="7">
    <source>
        <dbReference type="Pfam" id="PF03775"/>
    </source>
</evidence>
<evidence type="ECO:0000313" key="10">
    <source>
        <dbReference type="Proteomes" id="UP001224359"/>
    </source>
</evidence>
<evidence type="ECO:0000256" key="5">
    <source>
        <dbReference type="ARBA" id="ARBA00046874"/>
    </source>
</evidence>
<name>A0ABT9VCR0_9BACI</name>
<keyword evidence="3 6" id="KW-0717">Septation</keyword>
<dbReference type="InterPro" id="IPR055219">
    <property type="entry name" value="MinC_N_1"/>
</dbReference>
<evidence type="ECO:0000256" key="4">
    <source>
        <dbReference type="ARBA" id="ARBA00023306"/>
    </source>
</evidence>
<evidence type="ECO:0000256" key="6">
    <source>
        <dbReference type="HAMAP-Rule" id="MF_00267"/>
    </source>
</evidence>
<comment type="function">
    <text evidence="6">Cell division inhibitor that blocks the formation of polar Z ring septums. Rapidly oscillates between the poles of the cell to destabilize FtsZ filaments that have formed before they mature into polar Z rings. Prevents FtsZ polymerization.</text>
</comment>
<dbReference type="EMBL" id="JAUSTQ010000002">
    <property type="protein sequence ID" value="MDQ0158757.1"/>
    <property type="molecule type" value="Genomic_DNA"/>
</dbReference>
<keyword evidence="10" id="KW-1185">Reference proteome</keyword>
<dbReference type="PANTHER" id="PTHR34108">
    <property type="entry name" value="SEPTUM SITE-DETERMINING PROTEIN MINC"/>
    <property type="match status" value="1"/>
</dbReference>
<dbReference type="Pfam" id="PF03775">
    <property type="entry name" value="MinC_C"/>
    <property type="match status" value="1"/>
</dbReference>
<feature type="domain" description="Septum formation inhibitor MinC C-terminal" evidence="7">
    <location>
        <begin position="105"/>
        <end position="201"/>
    </location>
</feature>
<feature type="domain" description="Septum site-determining protein MinC N-terminal" evidence="8">
    <location>
        <begin position="9"/>
        <end position="81"/>
    </location>
</feature>
<dbReference type="Proteomes" id="UP001224359">
    <property type="component" value="Unassembled WGS sequence"/>
</dbReference>
<evidence type="ECO:0000259" key="8">
    <source>
        <dbReference type="Pfam" id="PF22642"/>
    </source>
</evidence>
<protein>
    <recommendedName>
        <fullName evidence="6">Probable septum site-determining protein MinC</fullName>
    </recommendedName>
</protein>
<evidence type="ECO:0000256" key="2">
    <source>
        <dbReference type="ARBA" id="ARBA00022618"/>
    </source>
</evidence>
<dbReference type="InterPro" id="IPR036145">
    <property type="entry name" value="MinC_C_sf"/>
</dbReference>
<comment type="caution">
    <text evidence="9">The sequence shown here is derived from an EMBL/GenBank/DDBJ whole genome shotgun (WGS) entry which is preliminary data.</text>
</comment>
<keyword evidence="2 6" id="KW-0132">Cell division</keyword>
<dbReference type="InterPro" id="IPR016098">
    <property type="entry name" value="CAP/MinC_C"/>
</dbReference>
<dbReference type="SUPFAM" id="SSF63848">
    <property type="entry name" value="Cell-division inhibitor MinC, C-terminal domain"/>
    <property type="match status" value="1"/>
</dbReference>
<evidence type="ECO:0000256" key="1">
    <source>
        <dbReference type="ARBA" id="ARBA00006291"/>
    </source>
</evidence>
<comment type="similarity">
    <text evidence="1 6">Belongs to the MinC family.</text>
</comment>
<organism evidence="9 10">
    <name type="scientific">Alkalibacillus salilacus</name>
    <dbReference type="NCBI Taxonomy" id="284582"/>
    <lineage>
        <taxon>Bacteria</taxon>
        <taxon>Bacillati</taxon>
        <taxon>Bacillota</taxon>
        <taxon>Bacilli</taxon>
        <taxon>Bacillales</taxon>
        <taxon>Bacillaceae</taxon>
        <taxon>Alkalibacillus</taxon>
    </lineage>
</organism>
<sequence length="223" mass="25233">MTETNLYLTMKGTTEGIIVYLDDQCSFDQLLEELHKQLESDAIHQRTSIKVHTQNRLLDTWQQDEIRHLLNDQHSIGIKSFESNVISKEEARSWYDHLTLKPYVKTIRSGQELHENGDIFIIGDVNPGATVTASGSVFVLGQLRGIVHAGFPDGANEVVAASYMNPSQIRIADQLSRAPDYEVEGSQREFAFINQETSQIELDDLHNLQKIRPNLTDISERGL</sequence>
<gene>
    <name evidence="6" type="primary">minC</name>
    <name evidence="9" type="ORF">J2S77_000713</name>
</gene>
<dbReference type="Gene3D" id="3.30.160.540">
    <property type="match status" value="1"/>
</dbReference>
<dbReference type="RefSeq" id="WP_306974693.1">
    <property type="nucleotide sequence ID" value="NZ_JAUSTQ010000002.1"/>
</dbReference>
<evidence type="ECO:0000256" key="3">
    <source>
        <dbReference type="ARBA" id="ARBA00023210"/>
    </source>
</evidence>
<dbReference type="Gene3D" id="2.160.20.70">
    <property type="match status" value="1"/>
</dbReference>
<dbReference type="InterPro" id="IPR005526">
    <property type="entry name" value="Septum_form_inhib_MinC_C"/>
</dbReference>
<evidence type="ECO:0000313" key="9">
    <source>
        <dbReference type="EMBL" id="MDQ0158757.1"/>
    </source>
</evidence>
<dbReference type="PANTHER" id="PTHR34108:SF1">
    <property type="entry name" value="SEPTUM SITE-DETERMINING PROTEIN MINC"/>
    <property type="match status" value="1"/>
</dbReference>
<reference evidence="9 10" key="1">
    <citation type="submission" date="2023-07" db="EMBL/GenBank/DDBJ databases">
        <title>Genomic Encyclopedia of Type Strains, Phase IV (KMG-IV): sequencing the most valuable type-strain genomes for metagenomic binning, comparative biology and taxonomic classification.</title>
        <authorList>
            <person name="Goeker M."/>
        </authorList>
    </citation>
    <scope>NUCLEOTIDE SEQUENCE [LARGE SCALE GENOMIC DNA]</scope>
    <source>
        <strain evidence="9 10">DSM 16460</strain>
    </source>
</reference>
<dbReference type="HAMAP" id="MF_00267">
    <property type="entry name" value="MinC"/>
    <property type="match status" value="1"/>
</dbReference>
<comment type="subunit">
    <text evidence="5 6">Interacts with MinD and FtsZ.</text>
</comment>
<keyword evidence="4 6" id="KW-0131">Cell cycle</keyword>